<dbReference type="Pfam" id="PF15927">
    <property type="entry name" value="Casc1_N"/>
    <property type="match status" value="1"/>
</dbReference>
<dbReference type="STRING" id="1157962.A0A250XEL9"/>
<organism evidence="4 5">
    <name type="scientific">Chlamydomonas eustigma</name>
    <dbReference type="NCBI Taxonomy" id="1157962"/>
    <lineage>
        <taxon>Eukaryota</taxon>
        <taxon>Viridiplantae</taxon>
        <taxon>Chlorophyta</taxon>
        <taxon>core chlorophytes</taxon>
        <taxon>Chlorophyceae</taxon>
        <taxon>CS clade</taxon>
        <taxon>Chlamydomonadales</taxon>
        <taxon>Chlamydomonadaceae</taxon>
        <taxon>Chlamydomonas</taxon>
    </lineage>
</organism>
<protein>
    <recommendedName>
        <fullName evidence="3">IC97/Casc1 N-terminal domain-containing protein</fullName>
    </recommendedName>
</protein>
<comment type="similarity">
    <text evidence="1">Belongs to the DNAI7 family.</text>
</comment>
<dbReference type="PANTHER" id="PTHR20929:SF11">
    <property type="entry name" value="DYNEIN AXONEMAL INTERMEDIATE CHAIN 7"/>
    <property type="match status" value="1"/>
</dbReference>
<dbReference type="EMBL" id="BEGY01000064">
    <property type="protein sequence ID" value="GAX81362.1"/>
    <property type="molecule type" value="Genomic_DNA"/>
</dbReference>
<dbReference type="AlphaFoldDB" id="A0A250XEL9"/>
<dbReference type="GO" id="GO:0005930">
    <property type="term" value="C:axoneme"/>
    <property type="evidence" value="ECO:0007669"/>
    <property type="project" value="TreeGrafter"/>
</dbReference>
<dbReference type="InterPro" id="IPR031826">
    <property type="entry name" value="IC97/Casc1_N"/>
</dbReference>
<name>A0A250XEL9_9CHLO</name>
<feature type="domain" description="IC97/Casc1 N-terminal" evidence="3">
    <location>
        <begin position="26"/>
        <end position="225"/>
    </location>
</feature>
<keyword evidence="5" id="KW-1185">Reference proteome</keyword>
<evidence type="ECO:0000313" key="4">
    <source>
        <dbReference type="EMBL" id="GAX81362.1"/>
    </source>
</evidence>
<dbReference type="PRINTS" id="PR02043">
    <property type="entry name" value="CANCERSCCP1"/>
</dbReference>
<proteinExistence type="inferred from homology"/>
<keyword evidence="2" id="KW-0175">Coiled coil</keyword>
<dbReference type="OrthoDB" id="297923at2759"/>
<dbReference type="InterPro" id="IPR023247">
    <property type="entry name" value="IC97/Dnai7-like"/>
</dbReference>
<evidence type="ECO:0000256" key="1">
    <source>
        <dbReference type="ARBA" id="ARBA00024332"/>
    </source>
</evidence>
<accession>A0A250XEL9</accession>
<dbReference type="GO" id="GO:0048487">
    <property type="term" value="F:beta-tubulin binding"/>
    <property type="evidence" value="ECO:0007669"/>
    <property type="project" value="TreeGrafter"/>
</dbReference>
<comment type="caution">
    <text evidence="4">The sequence shown here is derived from an EMBL/GenBank/DDBJ whole genome shotgun (WGS) entry which is preliminary data.</text>
</comment>
<evidence type="ECO:0000259" key="3">
    <source>
        <dbReference type="Pfam" id="PF15927"/>
    </source>
</evidence>
<evidence type="ECO:0000313" key="5">
    <source>
        <dbReference type="Proteomes" id="UP000232323"/>
    </source>
</evidence>
<dbReference type="PANTHER" id="PTHR20929">
    <property type="entry name" value="LUNG ADENOMA SUSCEPTIBILITY 1-RELATED"/>
    <property type="match status" value="1"/>
</dbReference>
<sequence>MAPKVAKKKKKTKEELEEERRLAEEAARLAEEERKRLEEEERKRLEELERQRQELLTTLLGIENERCAAEMQEMEPLLVQCAHERAKAAEQRRQDWEWERYLSCSHVPHPLDTIGLSDFKTATSERKDVVLSEALAVCEDCFHLTGECILFQQKAHLEGNAQASAMHLKDVEDVHQLINQVSDRVSAHILHFADEHANDKGEVQTGLKQGSFQLAVWVNTSKNPRMKTVEMPQLNMVVDIPKQIALASVAMRVQHRACDEFYRRCTNEYMAVGGVLYADLLTLPPPAKKVKHWTLRQVTHLSSNVQRIPYPIPPAGADPATYRAEEEPPPLGFTFPFTPNIVLLDDPIKVGWWDPDTSAWRSEGVSGTLVDPETGHLTFQSTHMGPLAVIQSRCRLYPYQSWSVRPTGGKGGDTAAVTLEVGLAEPLVFEAGPGWVQLATPAAETWPQLAGVAGRKMQPSALLLELSTHGIHLLPDDRDADPAGVKVKVREAEEALCSDLGLLCGAFLMAKAKWNQTAASEECIARISEVLDWEEGGRTEYSHVLRVFSKEKEDGERRVLAVVRRGSRGFAFCDALDKRPALPALPGHESVESVKACMETVWGEVHAGLLTLLKGPSLKNEELEAGPLLHRLKATQDGLELASNTNPLLSQVVGQLLYLLRVFSFS</sequence>
<reference evidence="4 5" key="1">
    <citation type="submission" date="2017-08" db="EMBL/GenBank/DDBJ databases">
        <title>Acidophilic green algal genome provides insights into adaptation to an acidic environment.</title>
        <authorList>
            <person name="Hirooka S."/>
            <person name="Hirose Y."/>
            <person name="Kanesaki Y."/>
            <person name="Higuchi S."/>
            <person name="Fujiwara T."/>
            <person name="Onuma R."/>
            <person name="Era A."/>
            <person name="Ohbayashi R."/>
            <person name="Uzuka A."/>
            <person name="Nozaki H."/>
            <person name="Yoshikawa H."/>
            <person name="Miyagishima S.Y."/>
        </authorList>
    </citation>
    <scope>NUCLEOTIDE SEQUENCE [LARGE SCALE GENOMIC DNA]</scope>
    <source>
        <strain evidence="4 5">NIES-2499</strain>
    </source>
</reference>
<evidence type="ECO:0000256" key="2">
    <source>
        <dbReference type="SAM" id="Coils"/>
    </source>
</evidence>
<dbReference type="GO" id="GO:0008017">
    <property type="term" value="F:microtubule binding"/>
    <property type="evidence" value="ECO:0007669"/>
    <property type="project" value="TreeGrafter"/>
</dbReference>
<gene>
    <name evidence="4" type="ORF">CEUSTIGMA_g8793.t1</name>
</gene>
<feature type="coiled-coil region" evidence="2">
    <location>
        <begin position="6"/>
        <end position="99"/>
    </location>
</feature>
<dbReference type="Proteomes" id="UP000232323">
    <property type="component" value="Unassembled WGS sequence"/>
</dbReference>